<proteinExistence type="predicted"/>
<keyword evidence="4" id="KW-1185">Reference proteome</keyword>
<dbReference type="InterPro" id="IPR036866">
    <property type="entry name" value="RibonucZ/Hydroxyglut_hydro"/>
</dbReference>
<dbReference type="PANTHER" id="PTHR30619">
    <property type="entry name" value="DNA INTERNALIZATION/COMPETENCE PROTEIN COMEC/REC2"/>
    <property type="match status" value="1"/>
</dbReference>
<evidence type="ECO:0000313" key="3">
    <source>
        <dbReference type="EMBL" id="MFG6413701.1"/>
    </source>
</evidence>
<evidence type="ECO:0000259" key="2">
    <source>
        <dbReference type="Pfam" id="PF00753"/>
    </source>
</evidence>
<gene>
    <name evidence="3" type="ORF">ACG02S_07290</name>
</gene>
<protein>
    <submittedName>
        <fullName evidence="3">MBL fold metallo-hydrolase</fullName>
    </submittedName>
</protein>
<evidence type="ECO:0000313" key="4">
    <source>
        <dbReference type="Proteomes" id="UP001606300"/>
    </source>
</evidence>
<accession>A0ABW7ENV4</accession>
<feature type="domain" description="Metallo-beta-lactamase" evidence="2">
    <location>
        <begin position="69"/>
        <end position="155"/>
    </location>
</feature>
<keyword evidence="1" id="KW-1133">Transmembrane helix</keyword>
<name>A0ABW7ENV4_9BURK</name>
<feature type="transmembrane region" description="Helical" evidence="1">
    <location>
        <begin position="35"/>
        <end position="55"/>
    </location>
</feature>
<sequence length="205" mass="22433">MAGRRLWLPAAPWWEQALALPGALLIALRLPWRLRLAGVALLLPLLLLPLLWPAVPRPDPGEFELLAPDVGQSNAVLLRTAQHTLLLDTGPAYAPGADAGERVLLPLLRRLSVRRLHVLMLSHRDTDHVGGAASLLRGLDVIELRSSLEPGHPLLRTGPQETRCEAGQHWTRDGVRFDVLHPLPAHHEAGLKSNDLSCVLRITAA</sequence>
<dbReference type="RefSeq" id="WP_394469779.1">
    <property type="nucleotide sequence ID" value="NZ_JBIGHY010000002.1"/>
</dbReference>
<dbReference type="InterPro" id="IPR052159">
    <property type="entry name" value="Competence_DNA_uptake"/>
</dbReference>
<dbReference type="Gene3D" id="3.60.15.10">
    <property type="entry name" value="Ribonuclease Z/Hydroxyacylglutathione hydrolase-like"/>
    <property type="match status" value="1"/>
</dbReference>
<keyword evidence="1" id="KW-0472">Membrane</keyword>
<evidence type="ECO:0000256" key="1">
    <source>
        <dbReference type="SAM" id="Phobius"/>
    </source>
</evidence>
<dbReference type="SUPFAM" id="SSF56281">
    <property type="entry name" value="Metallo-hydrolase/oxidoreductase"/>
    <property type="match status" value="1"/>
</dbReference>
<dbReference type="EMBL" id="JBIGHY010000002">
    <property type="protein sequence ID" value="MFG6413701.1"/>
    <property type="molecule type" value="Genomic_DNA"/>
</dbReference>
<organism evidence="3 4">
    <name type="scientific">Pelomonas dachongensis</name>
    <dbReference type="NCBI Taxonomy" id="3299029"/>
    <lineage>
        <taxon>Bacteria</taxon>
        <taxon>Pseudomonadati</taxon>
        <taxon>Pseudomonadota</taxon>
        <taxon>Betaproteobacteria</taxon>
        <taxon>Burkholderiales</taxon>
        <taxon>Sphaerotilaceae</taxon>
        <taxon>Roseateles</taxon>
    </lineage>
</organism>
<comment type="caution">
    <text evidence="3">The sequence shown here is derived from an EMBL/GenBank/DDBJ whole genome shotgun (WGS) entry which is preliminary data.</text>
</comment>
<dbReference type="Proteomes" id="UP001606300">
    <property type="component" value="Unassembled WGS sequence"/>
</dbReference>
<dbReference type="PANTHER" id="PTHR30619:SF1">
    <property type="entry name" value="RECOMBINATION PROTEIN 2"/>
    <property type="match status" value="1"/>
</dbReference>
<dbReference type="Pfam" id="PF00753">
    <property type="entry name" value="Lactamase_B"/>
    <property type="match status" value="1"/>
</dbReference>
<dbReference type="InterPro" id="IPR001279">
    <property type="entry name" value="Metallo-B-lactamas"/>
</dbReference>
<reference evidence="3 4" key="1">
    <citation type="submission" date="2024-09" db="EMBL/GenBank/DDBJ databases">
        <title>Novel species of the genus Pelomonas and Roseateles isolated from streams.</title>
        <authorList>
            <person name="Lu H."/>
        </authorList>
    </citation>
    <scope>NUCLEOTIDE SEQUENCE [LARGE SCALE GENOMIC DNA]</scope>
    <source>
        <strain evidence="3 4">DC23W</strain>
    </source>
</reference>
<keyword evidence="1" id="KW-0812">Transmembrane</keyword>